<keyword evidence="3" id="KW-1185">Reference proteome</keyword>
<dbReference type="InterPro" id="IPR041588">
    <property type="entry name" value="Integrase_H2C2"/>
</dbReference>
<dbReference type="Gramene" id="PUZ44418">
    <property type="protein sequence ID" value="PUZ44418"/>
    <property type="gene ID" value="GQ55_8G092800"/>
</dbReference>
<evidence type="ECO:0000313" key="2">
    <source>
        <dbReference type="EMBL" id="PUZ44418.1"/>
    </source>
</evidence>
<dbReference type="STRING" id="1504633.A0A2T7CM60"/>
<dbReference type="EMBL" id="CM009756">
    <property type="protein sequence ID" value="PUZ44418.1"/>
    <property type="molecule type" value="Genomic_DNA"/>
</dbReference>
<dbReference type="Pfam" id="PF17921">
    <property type="entry name" value="Integrase_H2C2"/>
    <property type="match status" value="1"/>
</dbReference>
<name>A0A2T7CM60_9POAL</name>
<feature type="domain" description="Integrase zinc-binding" evidence="1">
    <location>
        <begin position="26"/>
        <end position="67"/>
    </location>
</feature>
<protein>
    <recommendedName>
        <fullName evidence="1">Integrase zinc-binding domain-containing protein</fullName>
    </recommendedName>
</protein>
<dbReference type="Proteomes" id="UP000244336">
    <property type="component" value="Chromosome 8"/>
</dbReference>
<dbReference type="AlphaFoldDB" id="A0A2T7CM60"/>
<evidence type="ECO:0000259" key="1">
    <source>
        <dbReference type="Pfam" id="PF17921"/>
    </source>
</evidence>
<reference evidence="2 3" key="1">
    <citation type="submission" date="2018-04" db="EMBL/GenBank/DDBJ databases">
        <title>WGS assembly of Panicum hallii var. hallii HAL2.</title>
        <authorList>
            <person name="Lovell J."/>
            <person name="Jenkins J."/>
            <person name="Lowry D."/>
            <person name="Mamidi S."/>
            <person name="Sreedasyam A."/>
            <person name="Weng X."/>
            <person name="Barry K."/>
            <person name="Bonette J."/>
            <person name="Campitelli B."/>
            <person name="Daum C."/>
            <person name="Gordon S."/>
            <person name="Gould B."/>
            <person name="Lipzen A."/>
            <person name="MacQueen A."/>
            <person name="Palacio-Mejia J."/>
            <person name="Plott C."/>
            <person name="Shakirov E."/>
            <person name="Shu S."/>
            <person name="Yoshinaga Y."/>
            <person name="Zane M."/>
            <person name="Rokhsar D."/>
            <person name="Grimwood J."/>
            <person name="Schmutz J."/>
            <person name="Juenger T."/>
        </authorList>
    </citation>
    <scope>NUCLEOTIDE SEQUENCE [LARGE SCALE GENOMIC DNA]</scope>
    <source>
        <strain evidence="3">cv. HAL2</strain>
    </source>
</reference>
<evidence type="ECO:0000313" key="3">
    <source>
        <dbReference type="Proteomes" id="UP000244336"/>
    </source>
</evidence>
<proteinExistence type="predicted"/>
<organism evidence="2 3">
    <name type="scientific">Panicum hallii var. hallii</name>
    <dbReference type="NCBI Taxonomy" id="1504633"/>
    <lineage>
        <taxon>Eukaryota</taxon>
        <taxon>Viridiplantae</taxon>
        <taxon>Streptophyta</taxon>
        <taxon>Embryophyta</taxon>
        <taxon>Tracheophyta</taxon>
        <taxon>Spermatophyta</taxon>
        <taxon>Magnoliopsida</taxon>
        <taxon>Liliopsida</taxon>
        <taxon>Poales</taxon>
        <taxon>Poaceae</taxon>
        <taxon>PACMAD clade</taxon>
        <taxon>Panicoideae</taxon>
        <taxon>Panicodae</taxon>
        <taxon>Paniceae</taxon>
        <taxon>Panicinae</taxon>
        <taxon>Panicum</taxon>
        <taxon>Panicum sect. Panicum</taxon>
    </lineage>
</organism>
<gene>
    <name evidence="2" type="ORF">GQ55_8G092800</name>
</gene>
<sequence length="67" mass="7737">MYFDGSVCGDGLEGLLLKCLGPIESNRLLHEVHEGTCGTHQSAHKMKWLIRRSGYYWPDMLEDCFKY</sequence>
<accession>A0A2T7CM60</accession>
<dbReference type="OrthoDB" id="1163520at2759"/>
<dbReference type="Gene3D" id="1.10.340.70">
    <property type="match status" value="1"/>
</dbReference>